<dbReference type="AlphaFoldDB" id="A0A923KLX6"/>
<evidence type="ECO:0000259" key="2">
    <source>
        <dbReference type="SMART" id="SM00854"/>
    </source>
</evidence>
<gene>
    <name evidence="3" type="ORF">H8K36_13065</name>
</gene>
<organism evidence="3 4">
    <name type="scientific">Undibacterium nitidum</name>
    <dbReference type="NCBI Taxonomy" id="2762298"/>
    <lineage>
        <taxon>Bacteria</taxon>
        <taxon>Pseudomonadati</taxon>
        <taxon>Pseudomonadota</taxon>
        <taxon>Betaproteobacteria</taxon>
        <taxon>Burkholderiales</taxon>
        <taxon>Oxalobacteraceae</taxon>
        <taxon>Undibacterium</taxon>
    </lineage>
</organism>
<dbReference type="CDD" id="cd07381">
    <property type="entry name" value="MPP_CapA"/>
    <property type="match status" value="1"/>
</dbReference>
<accession>A0A923KLX6</accession>
<dbReference type="InterPro" id="IPR019079">
    <property type="entry name" value="Capsule_synth_CapA"/>
</dbReference>
<protein>
    <submittedName>
        <fullName evidence="3">CapA family protein</fullName>
    </submittedName>
</protein>
<comment type="similarity">
    <text evidence="1">Belongs to the CapA family.</text>
</comment>
<proteinExistence type="inferred from homology"/>
<comment type="caution">
    <text evidence="3">The sequence shown here is derived from an EMBL/GenBank/DDBJ whole genome shotgun (WGS) entry which is preliminary data.</text>
</comment>
<dbReference type="Proteomes" id="UP000627446">
    <property type="component" value="Unassembled WGS sequence"/>
</dbReference>
<dbReference type="EMBL" id="JACOFZ010000004">
    <property type="protein sequence ID" value="MBC3882315.1"/>
    <property type="molecule type" value="Genomic_DNA"/>
</dbReference>
<reference evidence="3" key="1">
    <citation type="submission" date="2020-08" db="EMBL/GenBank/DDBJ databases">
        <title>Novel species isolated from subtropical streams in China.</title>
        <authorList>
            <person name="Lu H."/>
        </authorList>
    </citation>
    <scope>NUCLEOTIDE SEQUENCE</scope>
    <source>
        <strain evidence="3">LX22W</strain>
    </source>
</reference>
<dbReference type="PANTHER" id="PTHR33393">
    <property type="entry name" value="POLYGLUTAMINE SYNTHESIS ACCESSORY PROTEIN RV0574C-RELATED"/>
    <property type="match status" value="1"/>
</dbReference>
<dbReference type="SUPFAM" id="SSF56300">
    <property type="entry name" value="Metallo-dependent phosphatases"/>
    <property type="match status" value="1"/>
</dbReference>
<evidence type="ECO:0000313" key="4">
    <source>
        <dbReference type="Proteomes" id="UP000627446"/>
    </source>
</evidence>
<sequence length="333" mass="36715">MKITTKISIGIICLLAQLAVTYESNAQQSKKGELTLLFAGDIVLDGQAGKRIEEGKDPFDGVRRIFAQADVRVANLECVIATTGDAADKNFTFRAHPRTIAVLGKYVDAVSIANNHSGDFGPEAFAEMLGLLKQSQLPYFGGGYNLKQAHEPLIINKHGYRIALLGYNEFMPRSFEATYDQAGIAWSEDEHVIADIRAARKIHRADFVIPFMHWGWENEMKAGPRQRELARKMIDAGADAVIGGHPHVIQDTEEYKGKPIIYSLGNFMIDLMDNPAQARGWALRLHLKANGVQAWDTQVVNLDELGLPQASNEASACWSRQAGLKSDCKPIAP</sequence>
<dbReference type="Gene3D" id="3.60.21.10">
    <property type="match status" value="1"/>
</dbReference>
<dbReference type="SMART" id="SM00854">
    <property type="entry name" value="PGA_cap"/>
    <property type="match status" value="1"/>
</dbReference>
<evidence type="ECO:0000313" key="3">
    <source>
        <dbReference type="EMBL" id="MBC3882315.1"/>
    </source>
</evidence>
<dbReference type="PANTHER" id="PTHR33393:SF13">
    <property type="entry name" value="PGA BIOSYNTHESIS PROTEIN CAPA"/>
    <property type="match status" value="1"/>
</dbReference>
<feature type="domain" description="Capsule synthesis protein CapA" evidence="2">
    <location>
        <begin position="35"/>
        <end position="271"/>
    </location>
</feature>
<dbReference type="Pfam" id="PF09587">
    <property type="entry name" value="PGA_cap"/>
    <property type="match status" value="1"/>
</dbReference>
<dbReference type="RefSeq" id="WP_186916915.1">
    <property type="nucleotide sequence ID" value="NZ_JACOFZ010000004.1"/>
</dbReference>
<dbReference type="InterPro" id="IPR052169">
    <property type="entry name" value="CW_Biosynth-Accessory"/>
</dbReference>
<name>A0A923KLX6_9BURK</name>
<dbReference type="InterPro" id="IPR029052">
    <property type="entry name" value="Metallo-depent_PP-like"/>
</dbReference>
<keyword evidence="4" id="KW-1185">Reference proteome</keyword>
<evidence type="ECO:0000256" key="1">
    <source>
        <dbReference type="ARBA" id="ARBA00005662"/>
    </source>
</evidence>